<keyword evidence="2 8" id="KW-0645">Protease</keyword>
<dbReference type="GO" id="GO:0008236">
    <property type="term" value="F:serine-type peptidase activity"/>
    <property type="evidence" value="ECO:0007669"/>
    <property type="project" value="UniProtKB-KW"/>
</dbReference>
<accession>A0A1I1JU94</accession>
<evidence type="ECO:0000256" key="6">
    <source>
        <dbReference type="SAM" id="Phobius"/>
    </source>
</evidence>
<evidence type="ECO:0000256" key="1">
    <source>
        <dbReference type="ARBA" id="ARBA00008683"/>
    </source>
</evidence>
<sequence length="348" mass="38089">MSDDDKQTTAKDPWTSQAQPVDGEAIKKMSKKNAEEAPPEKWMQAWAKEVLLEQKRARRGRFIGGMFRLLVTLVIVVLVFGSGRELLSLSDEAKPTDTPHLAVVEIKGALSSEGRANAERVLRGAQRAFSSSGAQAVALRINSPGGSPVQAGQIYEGIRKLREQHPEMPVYAVIEDLGASGGYYVAVAADHLIADQASLLGSIGVVSGGFAFKEAIERLGIERRVFTSGENKAFLDPFSDIDEEQSEFWQGVLDSIHQQFIARVKEGRGDRLADDPKIFSGLVWSGELALELGLIDELGSLYSLQADLGVERSVNYTPEPSPWERLERRLGTAFKAALVELMAPRLQN</sequence>
<feature type="domain" description="Peptidase S49" evidence="7">
    <location>
        <begin position="165"/>
        <end position="308"/>
    </location>
</feature>
<keyword evidence="6" id="KW-1133">Transmembrane helix</keyword>
<keyword evidence="4" id="KW-0720">Serine protease</keyword>
<dbReference type="InterPro" id="IPR002142">
    <property type="entry name" value="Peptidase_S49"/>
</dbReference>
<keyword evidence="6" id="KW-0472">Membrane</keyword>
<dbReference type="InterPro" id="IPR047272">
    <property type="entry name" value="S49_SppA_C"/>
</dbReference>
<dbReference type="STRING" id="1122252.SAMN05660443_0015"/>
<comment type="similarity">
    <text evidence="1">Belongs to the peptidase S49 family.</text>
</comment>
<feature type="transmembrane region" description="Helical" evidence="6">
    <location>
        <begin position="62"/>
        <end position="81"/>
    </location>
</feature>
<evidence type="ECO:0000256" key="3">
    <source>
        <dbReference type="ARBA" id="ARBA00022801"/>
    </source>
</evidence>
<dbReference type="Proteomes" id="UP000199058">
    <property type="component" value="Unassembled WGS sequence"/>
</dbReference>
<gene>
    <name evidence="8" type="ORF">SAMN05660443_0015</name>
</gene>
<evidence type="ECO:0000256" key="5">
    <source>
        <dbReference type="SAM" id="MobiDB-lite"/>
    </source>
</evidence>
<keyword evidence="3" id="KW-0378">Hydrolase</keyword>
<proteinExistence type="inferred from homology"/>
<feature type="region of interest" description="Disordered" evidence="5">
    <location>
        <begin position="1"/>
        <end position="40"/>
    </location>
</feature>
<evidence type="ECO:0000313" key="8">
    <source>
        <dbReference type="EMBL" id="SFC52227.1"/>
    </source>
</evidence>
<keyword evidence="9" id="KW-1185">Reference proteome</keyword>
<organism evidence="8 9">
    <name type="scientific">Marinospirillum celere</name>
    <dbReference type="NCBI Taxonomy" id="1122252"/>
    <lineage>
        <taxon>Bacteria</taxon>
        <taxon>Pseudomonadati</taxon>
        <taxon>Pseudomonadota</taxon>
        <taxon>Gammaproteobacteria</taxon>
        <taxon>Oceanospirillales</taxon>
        <taxon>Oceanospirillaceae</taxon>
        <taxon>Marinospirillum</taxon>
    </lineage>
</organism>
<dbReference type="AlphaFoldDB" id="A0A1I1JU94"/>
<evidence type="ECO:0000256" key="2">
    <source>
        <dbReference type="ARBA" id="ARBA00022670"/>
    </source>
</evidence>
<dbReference type="Pfam" id="PF01343">
    <property type="entry name" value="Peptidase_S49"/>
    <property type="match status" value="1"/>
</dbReference>
<dbReference type="EMBL" id="FOLH01000010">
    <property type="protein sequence ID" value="SFC52227.1"/>
    <property type="molecule type" value="Genomic_DNA"/>
</dbReference>
<evidence type="ECO:0000259" key="7">
    <source>
        <dbReference type="Pfam" id="PF01343"/>
    </source>
</evidence>
<dbReference type="PANTHER" id="PTHR42987">
    <property type="entry name" value="PEPTIDASE S49"/>
    <property type="match status" value="1"/>
</dbReference>
<dbReference type="SUPFAM" id="SSF52096">
    <property type="entry name" value="ClpP/crotonase"/>
    <property type="match status" value="1"/>
</dbReference>
<evidence type="ECO:0000256" key="4">
    <source>
        <dbReference type="ARBA" id="ARBA00022825"/>
    </source>
</evidence>
<dbReference type="Gene3D" id="3.90.226.10">
    <property type="entry name" value="2-enoyl-CoA Hydratase, Chain A, domain 1"/>
    <property type="match status" value="1"/>
</dbReference>
<protein>
    <submittedName>
        <fullName evidence="8">Protease-4</fullName>
    </submittedName>
</protein>
<dbReference type="InterPro" id="IPR029045">
    <property type="entry name" value="ClpP/crotonase-like_dom_sf"/>
</dbReference>
<dbReference type="RefSeq" id="WP_091965234.1">
    <property type="nucleotide sequence ID" value="NZ_FOLH01000010.1"/>
</dbReference>
<feature type="compositionally biased region" description="Basic and acidic residues" evidence="5">
    <location>
        <begin position="24"/>
        <end position="39"/>
    </location>
</feature>
<dbReference type="CDD" id="cd07023">
    <property type="entry name" value="S49_Sppa_N_C"/>
    <property type="match status" value="1"/>
</dbReference>
<keyword evidence="6" id="KW-0812">Transmembrane</keyword>
<reference evidence="8 9" key="1">
    <citation type="submission" date="2016-10" db="EMBL/GenBank/DDBJ databases">
        <authorList>
            <person name="de Groot N.N."/>
        </authorList>
    </citation>
    <scope>NUCLEOTIDE SEQUENCE [LARGE SCALE GENOMIC DNA]</scope>
    <source>
        <strain evidence="8 9">DSM 18438</strain>
    </source>
</reference>
<dbReference type="PANTHER" id="PTHR42987:SF8">
    <property type="entry name" value="PROTEINASE"/>
    <property type="match status" value="1"/>
</dbReference>
<name>A0A1I1JU94_9GAMM</name>
<dbReference type="OrthoDB" id="9764363at2"/>
<dbReference type="GO" id="GO:0006508">
    <property type="term" value="P:proteolysis"/>
    <property type="evidence" value="ECO:0007669"/>
    <property type="project" value="UniProtKB-KW"/>
</dbReference>
<evidence type="ECO:0000313" key="9">
    <source>
        <dbReference type="Proteomes" id="UP000199058"/>
    </source>
</evidence>
<dbReference type="Gene3D" id="6.20.330.10">
    <property type="match status" value="1"/>
</dbReference>